<dbReference type="PANTHER" id="PTHR43280">
    <property type="entry name" value="ARAC-FAMILY TRANSCRIPTIONAL REGULATOR"/>
    <property type="match status" value="1"/>
</dbReference>
<dbReference type="InterPro" id="IPR020449">
    <property type="entry name" value="Tscrpt_reg_AraC-type_HTH"/>
</dbReference>
<dbReference type="GO" id="GO:0043565">
    <property type="term" value="F:sequence-specific DNA binding"/>
    <property type="evidence" value="ECO:0007669"/>
    <property type="project" value="InterPro"/>
</dbReference>
<evidence type="ECO:0000259" key="4">
    <source>
        <dbReference type="PROSITE" id="PS01124"/>
    </source>
</evidence>
<sequence length="283" mass="32183">MIIDGNLPKFDLPIDFIADDSITGDILNMYSRFPCQIKAGLFILCTEGTVRATINLLEVVIRRNDFITLLPNSFIQIHEVSSDTRVCFAGFSSEFVASVNYVDSLLGLLPNILNTPVVPLPEEIATLYRNAYSLLIRAYSLPNTLENKEILRSILTIFFQGVKELYSRQQTVVNEPLKREHELYRQFVQILMANYTKEHEVAFYADKCGVTPAHFSSTIRKASGHSPLVIITGMIIMNAKAQLKSTRLPVKEIAFSLGFNNLSFFNKYFRKHVGMTPQEYREK</sequence>
<keyword evidence="3" id="KW-0804">Transcription</keyword>
<keyword evidence="1" id="KW-0805">Transcription regulation</keyword>
<dbReference type="PROSITE" id="PS01124">
    <property type="entry name" value="HTH_ARAC_FAMILY_2"/>
    <property type="match status" value="1"/>
</dbReference>
<proteinExistence type="predicted"/>
<dbReference type="InterPro" id="IPR009057">
    <property type="entry name" value="Homeodomain-like_sf"/>
</dbReference>
<dbReference type="SUPFAM" id="SSF46689">
    <property type="entry name" value="Homeodomain-like"/>
    <property type="match status" value="1"/>
</dbReference>
<feature type="domain" description="HTH araC/xylS-type" evidence="4">
    <location>
        <begin position="185"/>
        <end position="283"/>
    </location>
</feature>
<dbReference type="STRING" id="338188.ERS852397_01824"/>
<keyword evidence="2" id="KW-0238">DNA-binding</keyword>
<protein>
    <submittedName>
        <fullName evidence="5">Transcriptional regulator</fullName>
    </submittedName>
</protein>
<dbReference type="InterPro" id="IPR018060">
    <property type="entry name" value="HTH_AraC"/>
</dbReference>
<evidence type="ECO:0000256" key="3">
    <source>
        <dbReference type="ARBA" id="ARBA00023163"/>
    </source>
</evidence>
<dbReference type="Pfam" id="PF12833">
    <property type="entry name" value="HTH_18"/>
    <property type="match status" value="1"/>
</dbReference>
<dbReference type="Gene3D" id="1.10.10.60">
    <property type="entry name" value="Homeodomain-like"/>
    <property type="match status" value="1"/>
</dbReference>
<dbReference type="EMBL" id="CYZH01000008">
    <property type="protein sequence ID" value="CUO33816.1"/>
    <property type="molecule type" value="Genomic_DNA"/>
</dbReference>
<dbReference type="PRINTS" id="PR00032">
    <property type="entry name" value="HTHARAC"/>
</dbReference>
<evidence type="ECO:0000313" key="5">
    <source>
        <dbReference type="EMBL" id="CUO33816.1"/>
    </source>
</evidence>
<dbReference type="AlphaFoldDB" id="A0A174EB51"/>
<evidence type="ECO:0000313" key="6">
    <source>
        <dbReference type="Proteomes" id="UP000095517"/>
    </source>
</evidence>
<dbReference type="PANTHER" id="PTHR43280:SF32">
    <property type="entry name" value="TRANSCRIPTIONAL REGULATORY PROTEIN"/>
    <property type="match status" value="1"/>
</dbReference>
<dbReference type="RefSeq" id="WP_055278945.1">
    <property type="nucleotide sequence ID" value="NZ_CABIXA010000008.1"/>
</dbReference>
<dbReference type="SMART" id="SM00342">
    <property type="entry name" value="HTH_ARAC"/>
    <property type="match status" value="1"/>
</dbReference>
<name>A0A174EB51_9BACE</name>
<reference evidence="5 6" key="1">
    <citation type="submission" date="2015-09" db="EMBL/GenBank/DDBJ databases">
        <authorList>
            <consortium name="Pathogen Informatics"/>
        </authorList>
    </citation>
    <scope>NUCLEOTIDE SEQUENCE [LARGE SCALE GENOMIC DNA]</scope>
    <source>
        <strain evidence="5 6">2789STDY5608840</strain>
    </source>
</reference>
<evidence type="ECO:0000256" key="1">
    <source>
        <dbReference type="ARBA" id="ARBA00023015"/>
    </source>
</evidence>
<gene>
    <name evidence="5" type="primary">btr_3</name>
    <name evidence="5" type="ORF">ERS852397_01824</name>
</gene>
<dbReference type="GO" id="GO:0003700">
    <property type="term" value="F:DNA-binding transcription factor activity"/>
    <property type="evidence" value="ECO:0007669"/>
    <property type="project" value="InterPro"/>
</dbReference>
<accession>A0A174EB51</accession>
<organism evidence="5 6">
    <name type="scientific">Bacteroides finegoldii</name>
    <dbReference type="NCBI Taxonomy" id="338188"/>
    <lineage>
        <taxon>Bacteria</taxon>
        <taxon>Pseudomonadati</taxon>
        <taxon>Bacteroidota</taxon>
        <taxon>Bacteroidia</taxon>
        <taxon>Bacteroidales</taxon>
        <taxon>Bacteroidaceae</taxon>
        <taxon>Bacteroides</taxon>
    </lineage>
</organism>
<evidence type="ECO:0000256" key="2">
    <source>
        <dbReference type="ARBA" id="ARBA00023125"/>
    </source>
</evidence>
<dbReference type="Proteomes" id="UP000095517">
    <property type="component" value="Unassembled WGS sequence"/>
</dbReference>